<dbReference type="Proteomes" id="UP001595719">
    <property type="component" value="Unassembled WGS sequence"/>
</dbReference>
<comment type="caution">
    <text evidence="1">The sequence shown here is derived from an EMBL/GenBank/DDBJ whole genome shotgun (WGS) entry which is preliminary data.</text>
</comment>
<dbReference type="EMBL" id="JBHSCO010000006">
    <property type="protein sequence ID" value="MFC4393515.1"/>
    <property type="molecule type" value="Genomic_DNA"/>
</dbReference>
<accession>A0ABV8WCB1</accession>
<protein>
    <submittedName>
        <fullName evidence="1">Uncharacterized protein</fullName>
    </submittedName>
</protein>
<sequence>MIRLFGKKIFFDVSCIDFKEVCCKLPDGKIIPSITSVQENEHATVKDFMNLHNFRISLLDLSPDNIVYVKNLGTMGISFKMDKKTTLYFNFDLRDDKTLQYILGIFFTEGLLFHDKNNYDRCIYLKFRNENNQFTQKMNQFIPDVIHKIAFNAISNNPEYKDLTVNERKDIMINHPEIASNIYTTYQKYWKLETL</sequence>
<organism evidence="1 2">
    <name type="scientific">Flavobacterium quisquiliarum</name>
    <dbReference type="NCBI Taxonomy" id="1834436"/>
    <lineage>
        <taxon>Bacteria</taxon>
        <taxon>Pseudomonadati</taxon>
        <taxon>Bacteroidota</taxon>
        <taxon>Flavobacteriia</taxon>
        <taxon>Flavobacteriales</taxon>
        <taxon>Flavobacteriaceae</taxon>
        <taxon>Flavobacterium</taxon>
    </lineage>
</organism>
<evidence type="ECO:0000313" key="1">
    <source>
        <dbReference type="EMBL" id="MFC4393515.1"/>
    </source>
</evidence>
<dbReference type="RefSeq" id="WP_179003039.1">
    <property type="nucleotide sequence ID" value="NZ_JBHSCO010000006.1"/>
</dbReference>
<keyword evidence="2" id="KW-1185">Reference proteome</keyword>
<reference evidence="2" key="1">
    <citation type="journal article" date="2019" name="Int. J. Syst. Evol. Microbiol.">
        <title>The Global Catalogue of Microorganisms (GCM) 10K type strain sequencing project: providing services to taxonomists for standard genome sequencing and annotation.</title>
        <authorList>
            <consortium name="The Broad Institute Genomics Platform"/>
            <consortium name="The Broad Institute Genome Sequencing Center for Infectious Disease"/>
            <person name="Wu L."/>
            <person name="Ma J."/>
        </authorList>
    </citation>
    <scope>NUCLEOTIDE SEQUENCE [LARGE SCALE GENOMIC DNA]</scope>
    <source>
        <strain evidence="2">CGMCC 1.15345</strain>
    </source>
</reference>
<evidence type="ECO:0000313" key="2">
    <source>
        <dbReference type="Proteomes" id="UP001595719"/>
    </source>
</evidence>
<gene>
    <name evidence="1" type="ORF">ACFOY0_21160</name>
</gene>
<name>A0ABV8WCB1_9FLAO</name>
<proteinExistence type="predicted"/>